<gene>
    <name evidence="2" type="ORF">I4I82_06235</name>
</gene>
<sequence>MAAPRFSRRWLLVGAGALALVGVDALPRPAGPVADLPADALRERVLAATGPYVGVAESTARLGLPPLPQLESAVALLTGTTRIRAFVASPERFRVDELTPVGERGTYRLDGREYGWNSDADQLTVITGAAPLRLPRAADLLPPELARRLLRLAPGDPVETLPARRVAGRTAAGLRLVPTDPATTIGRIDVWADDATGLPLRVEVAPRSAPEEPLLATAFSEVDDRAPDEADLLPQVPPGAGFVRADAGQIAGALRRLDAPDPPATLAGRALVPLTATPGSELPGVGLYGTGPAGFALFPVSREIADRAVDGAALAGGAGVDAGRGRAVVLATPLLTLAVLARGRRGTLLVGTVAADQLEQALLELPDRRRT</sequence>
<name>A0ABS6U548_9PSEU</name>
<comment type="caution">
    <text evidence="2">The sequence shown here is derived from an EMBL/GenBank/DDBJ whole genome shotgun (WGS) entry which is preliminary data.</text>
</comment>
<keyword evidence="3" id="KW-1185">Reference proteome</keyword>
<dbReference type="EMBL" id="JADQDF010000001">
    <property type="protein sequence ID" value="MBW0127279.1"/>
    <property type="molecule type" value="Genomic_DNA"/>
</dbReference>
<accession>A0ABS6U548</accession>
<dbReference type="PROSITE" id="PS51318">
    <property type="entry name" value="TAT"/>
    <property type="match status" value="1"/>
</dbReference>
<protein>
    <recommendedName>
        <fullName evidence="1">MucB/RseB N-terminal domain-containing protein</fullName>
    </recommendedName>
</protein>
<feature type="domain" description="MucB/RseB N-terminal" evidence="1">
    <location>
        <begin position="133"/>
        <end position="207"/>
    </location>
</feature>
<dbReference type="RefSeq" id="WP_218595454.1">
    <property type="nucleotide sequence ID" value="NZ_JADQDE010000239.1"/>
</dbReference>
<dbReference type="InterPro" id="IPR033434">
    <property type="entry name" value="MucB/RseB_N"/>
</dbReference>
<proteinExistence type="predicted"/>
<dbReference type="Proteomes" id="UP000694300">
    <property type="component" value="Unassembled WGS sequence"/>
</dbReference>
<reference evidence="2 3" key="1">
    <citation type="submission" date="2020-11" db="EMBL/GenBank/DDBJ databases">
        <title>Pseudonocardia abyssalis sp. nov. and Pseudonocardia oceani sp. nov., description and phylogenomic analysis of two novel actinomycetes isolated from the deep Southern Ocean.</title>
        <authorList>
            <person name="Parra J."/>
        </authorList>
    </citation>
    <scope>NUCLEOTIDE SEQUENCE [LARGE SCALE GENOMIC DNA]</scope>
    <source>
        <strain evidence="3">KRD185</strain>
    </source>
</reference>
<evidence type="ECO:0000259" key="1">
    <source>
        <dbReference type="Pfam" id="PF03888"/>
    </source>
</evidence>
<dbReference type="InterPro" id="IPR006311">
    <property type="entry name" value="TAT_signal"/>
</dbReference>
<organism evidence="2 3">
    <name type="scientific">Pseudonocardia oceani</name>
    <dbReference type="NCBI Taxonomy" id="2792013"/>
    <lineage>
        <taxon>Bacteria</taxon>
        <taxon>Bacillati</taxon>
        <taxon>Actinomycetota</taxon>
        <taxon>Actinomycetes</taxon>
        <taxon>Pseudonocardiales</taxon>
        <taxon>Pseudonocardiaceae</taxon>
        <taxon>Pseudonocardia</taxon>
    </lineage>
</organism>
<evidence type="ECO:0000313" key="2">
    <source>
        <dbReference type="EMBL" id="MBW0127279.1"/>
    </source>
</evidence>
<dbReference type="Pfam" id="PF03888">
    <property type="entry name" value="MucB_RseB"/>
    <property type="match status" value="1"/>
</dbReference>
<evidence type="ECO:0000313" key="3">
    <source>
        <dbReference type="Proteomes" id="UP000694300"/>
    </source>
</evidence>